<evidence type="ECO:0000313" key="3">
    <source>
        <dbReference type="Proteomes" id="UP001214666"/>
    </source>
</evidence>
<dbReference type="RefSeq" id="WP_199269012.1">
    <property type="nucleotide sequence ID" value="NZ_CP046954.1"/>
</dbReference>
<dbReference type="EMBL" id="CP118942">
    <property type="protein sequence ID" value="WEE24567.1"/>
    <property type="molecule type" value="Genomic_DNA"/>
</dbReference>
<feature type="compositionally biased region" description="Polar residues" evidence="1">
    <location>
        <begin position="1"/>
        <end position="10"/>
    </location>
</feature>
<evidence type="ECO:0000313" key="2">
    <source>
        <dbReference type="EMBL" id="WEE24567.1"/>
    </source>
</evidence>
<dbReference type="AlphaFoldDB" id="A0AAX3NZK7"/>
<reference evidence="2" key="1">
    <citation type="submission" date="2023-02" db="EMBL/GenBank/DDBJ databases">
        <title>The sequence of Aeromonas hydrophila K533.</title>
        <authorList>
            <person name="Luo X."/>
        </authorList>
    </citation>
    <scope>NUCLEOTIDE SEQUENCE</scope>
    <source>
        <strain evidence="2">K533</strain>
    </source>
</reference>
<dbReference type="Proteomes" id="UP001214666">
    <property type="component" value="Chromosome"/>
</dbReference>
<gene>
    <name evidence="2" type="ORF">PY771_12825</name>
</gene>
<sequence>MTKAVETQTEYAPLPQPATESATNQYATEHGPVVRLDVVDLAAPDDDY</sequence>
<name>A0AAX3NZK7_AERHY</name>
<feature type="region of interest" description="Disordered" evidence="1">
    <location>
        <begin position="1"/>
        <end position="22"/>
    </location>
</feature>
<accession>A0AAX3NZK7</accession>
<evidence type="ECO:0000256" key="1">
    <source>
        <dbReference type="SAM" id="MobiDB-lite"/>
    </source>
</evidence>
<protein>
    <submittedName>
        <fullName evidence="2">Uncharacterized protein</fullName>
    </submittedName>
</protein>
<proteinExistence type="predicted"/>
<organism evidence="2 3">
    <name type="scientific">Aeromonas hydrophila</name>
    <dbReference type="NCBI Taxonomy" id="644"/>
    <lineage>
        <taxon>Bacteria</taxon>
        <taxon>Pseudomonadati</taxon>
        <taxon>Pseudomonadota</taxon>
        <taxon>Gammaproteobacteria</taxon>
        <taxon>Aeromonadales</taxon>
        <taxon>Aeromonadaceae</taxon>
        <taxon>Aeromonas</taxon>
    </lineage>
</organism>